<gene>
    <name evidence="1" type="ORF">B0T24DRAFT_599912</name>
</gene>
<reference evidence="1" key="2">
    <citation type="submission" date="2023-06" db="EMBL/GenBank/DDBJ databases">
        <authorList>
            <consortium name="Lawrence Berkeley National Laboratory"/>
            <person name="Haridas S."/>
            <person name="Hensen N."/>
            <person name="Bonometti L."/>
            <person name="Westerberg I."/>
            <person name="Brannstrom I.O."/>
            <person name="Guillou S."/>
            <person name="Cros-Aarteil S."/>
            <person name="Calhoun S."/>
            <person name="Kuo A."/>
            <person name="Mondo S."/>
            <person name="Pangilinan J."/>
            <person name="Riley R."/>
            <person name="Labutti K."/>
            <person name="Andreopoulos B."/>
            <person name="Lipzen A."/>
            <person name="Chen C."/>
            <person name="Yanf M."/>
            <person name="Daum C."/>
            <person name="Ng V."/>
            <person name="Clum A."/>
            <person name="Steindorff A."/>
            <person name="Ohm R."/>
            <person name="Martin F."/>
            <person name="Silar P."/>
            <person name="Natvig D."/>
            <person name="Lalanne C."/>
            <person name="Gautier V."/>
            <person name="Ament-Velasquez S.L."/>
            <person name="Kruys A."/>
            <person name="Hutchinson M.I."/>
            <person name="Powell A.J."/>
            <person name="Barry K."/>
            <person name="Miller A.N."/>
            <person name="Grigoriev I.V."/>
            <person name="Debuchy R."/>
            <person name="Gladieux P."/>
            <person name="Thoren M.H."/>
            <person name="Johannesson H."/>
        </authorList>
    </citation>
    <scope>NUCLEOTIDE SEQUENCE</scope>
    <source>
        <strain evidence="1">CBS 958.72</strain>
    </source>
</reference>
<evidence type="ECO:0000313" key="2">
    <source>
        <dbReference type="Proteomes" id="UP001287356"/>
    </source>
</evidence>
<sequence length="146" mass="16599">MANAQERSPESGYLFIAGPPESDRAKENIKKVARDPNCIVVYDNFNFMSHTRELAGGKQDEMINLTTAYIVSCLELGGAVQKANFRPRTKVTKRMVIDYILPRRKTIDNASKWLAKHLGAIFENEGTIDGVYKLYEELFKRRLGLD</sequence>
<dbReference type="AlphaFoldDB" id="A0AAE0JSU7"/>
<name>A0AAE0JSU7_9PEZI</name>
<evidence type="ECO:0000313" key="1">
    <source>
        <dbReference type="EMBL" id="KAK3360845.1"/>
    </source>
</evidence>
<keyword evidence="2" id="KW-1185">Reference proteome</keyword>
<organism evidence="1 2">
    <name type="scientific">Lasiosphaeria ovina</name>
    <dbReference type="NCBI Taxonomy" id="92902"/>
    <lineage>
        <taxon>Eukaryota</taxon>
        <taxon>Fungi</taxon>
        <taxon>Dikarya</taxon>
        <taxon>Ascomycota</taxon>
        <taxon>Pezizomycotina</taxon>
        <taxon>Sordariomycetes</taxon>
        <taxon>Sordariomycetidae</taxon>
        <taxon>Sordariales</taxon>
        <taxon>Lasiosphaeriaceae</taxon>
        <taxon>Lasiosphaeria</taxon>
    </lineage>
</organism>
<proteinExistence type="predicted"/>
<protein>
    <submittedName>
        <fullName evidence="1">Uncharacterized protein</fullName>
    </submittedName>
</protein>
<reference evidence="1" key="1">
    <citation type="journal article" date="2023" name="Mol. Phylogenet. Evol.">
        <title>Genome-scale phylogeny and comparative genomics of the fungal order Sordariales.</title>
        <authorList>
            <person name="Hensen N."/>
            <person name="Bonometti L."/>
            <person name="Westerberg I."/>
            <person name="Brannstrom I.O."/>
            <person name="Guillou S."/>
            <person name="Cros-Aarteil S."/>
            <person name="Calhoun S."/>
            <person name="Haridas S."/>
            <person name="Kuo A."/>
            <person name="Mondo S."/>
            <person name="Pangilinan J."/>
            <person name="Riley R."/>
            <person name="LaButti K."/>
            <person name="Andreopoulos B."/>
            <person name="Lipzen A."/>
            <person name="Chen C."/>
            <person name="Yan M."/>
            <person name="Daum C."/>
            <person name="Ng V."/>
            <person name="Clum A."/>
            <person name="Steindorff A."/>
            <person name="Ohm R.A."/>
            <person name="Martin F."/>
            <person name="Silar P."/>
            <person name="Natvig D.O."/>
            <person name="Lalanne C."/>
            <person name="Gautier V."/>
            <person name="Ament-Velasquez S.L."/>
            <person name="Kruys A."/>
            <person name="Hutchinson M.I."/>
            <person name="Powell A.J."/>
            <person name="Barry K."/>
            <person name="Miller A.N."/>
            <person name="Grigoriev I.V."/>
            <person name="Debuchy R."/>
            <person name="Gladieux P."/>
            <person name="Hiltunen Thoren M."/>
            <person name="Johannesson H."/>
        </authorList>
    </citation>
    <scope>NUCLEOTIDE SEQUENCE</scope>
    <source>
        <strain evidence="1">CBS 958.72</strain>
    </source>
</reference>
<comment type="caution">
    <text evidence="1">The sequence shown here is derived from an EMBL/GenBank/DDBJ whole genome shotgun (WGS) entry which is preliminary data.</text>
</comment>
<dbReference type="EMBL" id="JAULSN010000014">
    <property type="protein sequence ID" value="KAK3360845.1"/>
    <property type="molecule type" value="Genomic_DNA"/>
</dbReference>
<dbReference type="Proteomes" id="UP001287356">
    <property type="component" value="Unassembled WGS sequence"/>
</dbReference>
<accession>A0AAE0JSU7</accession>